<proteinExistence type="predicted"/>
<evidence type="ECO:0000256" key="1">
    <source>
        <dbReference type="SAM" id="Phobius"/>
    </source>
</evidence>
<feature type="transmembrane region" description="Helical" evidence="1">
    <location>
        <begin position="243"/>
        <end position="264"/>
    </location>
</feature>
<feature type="transmembrane region" description="Helical" evidence="1">
    <location>
        <begin position="197"/>
        <end position="215"/>
    </location>
</feature>
<keyword evidence="1" id="KW-0472">Membrane</keyword>
<organism evidence="2 3">
    <name type="scientific">Senegalia massiliensis</name>
    <dbReference type="NCBI Taxonomy" id="1720316"/>
    <lineage>
        <taxon>Bacteria</taxon>
        <taxon>Bacillati</taxon>
        <taxon>Bacillota</taxon>
        <taxon>Clostridia</taxon>
        <taxon>Eubacteriales</taxon>
        <taxon>Clostridiaceae</taxon>
        <taxon>Senegalia</taxon>
    </lineage>
</organism>
<evidence type="ECO:0000313" key="3">
    <source>
        <dbReference type="Proteomes" id="UP000467132"/>
    </source>
</evidence>
<reference evidence="2 3" key="1">
    <citation type="submission" date="2018-08" db="EMBL/GenBank/DDBJ databases">
        <title>Murine metabolic-syndrome-specific gut microbial biobank.</title>
        <authorList>
            <person name="Liu C."/>
        </authorList>
    </citation>
    <scope>NUCLEOTIDE SEQUENCE [LARGE SCALE GENOMIC DNA]</scope>
    <source>
        <strain evidence="2 3">583</strain>
    </source>
</reference>
<dbReference type="GO" id="GO:0005886">
    <property type="term" value="C:plasma membrane"/>
    <property type="evidence" value="ECO:0007669"/>
    <property type="project" value="UniProtKB-SubCell"/>
</dbReference>
<keyword evidence="1" id="KW-1133">Transmembrane helix</keyword>
<dbReference type="AlphaFoldDB" id="A0A845R241"/>
<dbReference type="EMBL" id="QXXA01000012">
    <property type="protein sequence ID" value="NBI07492.1"/>
    <property type="molecule type" value="Genomic_DNA"/>
</dbReference>
<dbReference type="Proteomes" id="UP000467132">
    <property type="component" value="Unassembled WGS sequence"/>
</dbReference>
<sequence length="271" mass="30814">MVREVKNVNIIRRELKSNFKSRIIWSVSMILLIIAVFIEFSAFRDSPEINDVLNSFPDSVLSALGMGDADMTTLSGFLSLISLYIYLPLSIHASLLGSSIISKEERDKTAEFLFTLPVSRKKAIVNKIISSILEVINLNFLTALTIVIMGLQHNPDGKFYKFLLLLFLGIFLTQLIFLSIGIFIASITKRYKKSGNISLTILFVTYIISVLIGLTDKIDFLKYITPFEYFKSSYILENLELQLVYIVISFIIISISMIGTFKVYPKRDLYI</sequence>
<dbReference type="PANTHER" id="PTHR37305:SF1">
    <property type="entry name" value="MEMBRANE PROTEIN"/>
    <property type="match status" value="1"/>
</dbReference>
<accession>A0A845R241</accession>
<keyword evidence="3" id="KW-1185">Reference proteome</keyword>
<name>A0A845R241_9CLOT</name>
<feature type="transmembrane region" description="Helical" evidence="1">
    <location>
        <begin position="23"/>
        <end position="43"/>
    </location>
</feature>
<evidence type="ECO:0000313" key="2">
    <source>
        <dbReference type="EMBL" id="NBI07492.1"/>
    </source>
</evidence>
<feature type="transmembrane region" description="Helical" evidence="1">
    <location>
        <begin position="128"/>
        <end position="150"/>
    </location>
</feature>
<dbReference type="Pfam" id="PF12679">
    <property type="entry name" value="ABC2_membrane_2"/>
    <property type="match status" value="1"/>
</dbReference>
<dbReference type="PANTHER" id="PTHR37305">
    <property type="entry name" value="INTEGRAL MEMBRANE PROTEIN-RELATED"/>
    <property type="match status" value="1"/>
</dbReference>
<keyword evidence="1" id="KW-0812">Transmembrane</keyword>
<comment type="caution">
    <text evidence="2">The sequence shown here is derived from an EMBL/GenBank/DDBJ whole genome shotgun (WGS) entry which is preliminary data.</text>
</comment>
<protein>
    <submittedName>
        <fullName evidence="2">Uncharacterized protein</fullName>
    </submittedName>
</protein>
<gene>
    <name evidence="2" type="ORF">D3Z33_11585</name>
</gene>
<feature type="transmembrane region" description="Helical" evidence="1">
    <location>
        <begin position="162"/>
        <end position="185"/>
    </location>
</feature>
<feature type="transmembrane region" description="Helical" evidence="1">
    <location>
        <begin position="74"/>
        <end position="96"/>
    </location>
</feature>
<dbReference type="GO" id="GO:0140359">
    <property type="term" value="F:ABC-type transporter activity"/>
    <property type="evidence" value="ECO:0007669"/>
    <property type="project" value="InterPro"/>
</dbReference>